<proteinExistence type="predicted"/>
<dbReference type="EMBL" id="LLKB01000001">
    <property type="protein sequence ID" value="KQC86692.1"/>
    <property type="molecule type" value="Genomic_DNA"/>
</dbReference>
<dbReference type="PANTHER" id="PTHR22617">
    <property type="entry name" value="CHEMOTAXIS SENSOR HISTIDINE KINASE-RELATED"/>
    <property type="match status" value="1"/>
</dbReference>
<accession>A0AAW3JV82</accession>
<evidence type="ECO:0000259" key="1">
    <source>
        <dbReference type="PROSITE" id="PS50851"/>
    </source>
</evidence>
<protein>
    <submittedName>
        <fullName evidence="2">Chemotaxis protein CheW</fullName>
    </submittedName>
</protein>
<organism evidence="2 3">
    <name type="scientific">Butyribacter intestini</name>
    <dbReference type="NCBI Taxonomy" id="1703332"/>
    <lineage>
        <taxon>Bacteria</taxon>
        <taxon>Bacillati</taxon>
        <taxon>Bacillota</taxon>
        <taxon>Clostridia</taxon>
        <taxon>Lachnospirales</taxon>
        <taxon>Lachnospiraceae</taxon>
        <taxon>Butyribacter</taxon>
    </lineage>
</organism>
<feature type="domain" description="CheW-like" evidence="1">
    <location>
        <begin position="16"/>
        <end position="158"/>
    </location>
</feature>
<dbReference type="SMART" id="SM00260">
    <property type="entry name" value="CheW"/>
    <property type="match status" value="1"/>
</dbReference>
<sequence length="159" mass="17762">MEDMNDVQNIETASDGKQYIVVRIGTEQYGIDIKYVDNIVRNQRITRIPKAQPYFKGVINLRGEIIPVMSLRLKFGLEPDEYTNTTRIIIIKLEPQSAIGIIVDEVKEVVTLSEDSIEKPTVSDASDSMVQYLSGIGKHGDGLISLLNIASVIIEKEII</sequence>
<dbReference type="GO" id="GO:0007165">
    <property type="term" value="P:signal transduction"/>
    <property type="evidence" value="ECO:0007669"/>
    <property type="project" value="InterPro"/>
</dbReference>
<keyword evidence="3" id="KW-1185">Reference proteome</keyword>
<dbReference type="GO" id="GO:0006935">
    <property type="term" value="P:chemotaxis"/>
    <property type="evidence" value="ECO:0007669"/>
    <property type="project" value="InterPro"/>
</dbReference>
<dbReference type="PROSITE" id="PS50851">
    <property type="entry name" value="CHEW"/>
    <property type="match status" value="1"/>
</dbReference>
<dbReference type="InterPro" id="IPR039315">
    <property type="entry name" value="CheW"/>
</dbReference>
<gene>
    <name evidence="2" type="ORF">APZ18_05880</name>
</gene>
<dbReference type="GO" id="GO:0005829">
    <property type="term" value="C:cytosol"/>
    <property type="evidence" value="ECO:0007669"/>
    <property type="project" value="TreeGrafter"/>
</dbReference>
<dbReference type="SUPFAM" id="SSF50341">
    <property type="entry name" value="CheW-like"/>
    <property type="match status" value="1"/>
</dbReference>
<dbReference type="Proteomes" id="UP000050833">
    <property type="component" value="Unassembled WGS sequence"/>
</dbReference>
<evidence type="ECO:0000313" key="3">
    <source>
        <dbReference type="Proteomes" id="UP000050833"/>
    </source>
</evidence>
<name>A0AAW3JV82_9FIRM</name>
<comment type="caution">
    <text evidence="2">The sequence shown here is derived from an EMBL/GenBank/DDBJ whole genome shotgun (WGS) entry which is preliminary data.</text>
</comment>
<reference evidence="2 3" key="1">
    <citation type="submission" date="2015-10" db="EMBL/GenBank/DDBJ databases">
        <title>Butyribacter intestini gen. nov., sp. nov., a butyric acid-producing bacterium of the family Lachnospiraceae isolated from the human faeces.</title>
        <authorList>
            <person name="Zou Y."/>
            <person name="Xue W."/>
            <person name="Luo G."/>
            <person name="Lv M."/>
        </authorList>
    </citation>
    <scope>NUCLEOTIDE SEQUENCE [LARGE SCALE GENOMIC DNA]</scope>
    <source>
        <strain evidence="2 3">TF01-11</strain>
    </source>
</reference>
<dbReference type="PANTHER" id="PTHR22617:SF23">
    <property type="entry name" value="CHEMOTAXIS PROTEIN CHEW"/>
    <property type="match status" value="1"/>
</dbReference>
<dbReference type="InterPro" id="IPR002545">
    <property type="entry name" value="CheW-lke_dom"/>
</dbReference>
<dbReference type="AlphaFoldDB" id="A0AAW3JV82"/>
<dbReference type="Gene3D" id="2.40.50.180">
    <property type="entry name" value="CheA-289, Domain 4"/>
    <property type="match status" value="1"/>
</dbReference>
<evidence type="ECO:0000313" key="2">
    <source>
        <dbReference type="EMBL" id="KQC86692.1"/>
    </source>
</evidence>
<dbReference type="Pfam" id="PF01584">
    <property type="entry name" value="CheW"/>
    <property type="match status" value="1"/>
</dbReference>
<dbReference type="RefSeq" id="WP_055942516.1">
    <property type="nucleotide sequence ID" value="NZ_JAQDCV010000001.1"/>
</dbReference>
<dbReference type="InterPro" id="IPR036061">
    <property type="entry name" value="CheW-like_dom_sf"/>
</dbReference>
<dbReference type="Gene3D" id="2.30.30.40">
    <property type="entry name" value="SH3 Domains"/>
    <property type="match status" value="1"/>
</dbReference>